<evidence type="ECO:0000313" key="10">
    <source>
        <dbReference type="Proteomes" id="UP000838763"/>
    </source>
</evidence>
<organism evidence="9 10">
    <name type="scientific">Parascedosporium putredinis</name>
    <dbReference type="NCBI Taxonomy" id="1442378"/>
    <lineage>
        <taxon>Eukaryota</taxon>
        <taxon>Fungi</taxon>
        <taxon>Dikarya</taxon>
        <taxon>Ascomycota</taxon>
        <taxon>Pezizomycotina</taxon>
        <taxon>Sordariomycetes</taxon>
        <taxon>Hypocreomycetidae</taxon>
        <taxon>Microascales</taxon>
        <taxon>Microascaceae</taxon>
        <taxon>Parascedosporium</taxon>
    </lineage>
</organism>
<comment type="catalytic activity">
    <reaction evidence="6">
        <text>[(1-&gt;4)-alpha-D-glucosyl](n) + UDP-alpha-D-glucose = [(1-&gt;4)-alpha-D-glucosyl](n+1) + UDP + H(+)</text>
        <dbReference type="Rhea" id="RHEA:18549"/>
        <dbReference type="Rhea" id="RHEA-COMP:9584"/>
        <dbReference type="Rhea" id="RHEA-COMP:9587"/>
        <dbReference type="ChEBI" id="CHEBI:15378"/>
        <dbReference type="ChEBI" id="CHEBI:15444"/>
        <dbReference type="ChEBI" id="CHEBI:58223"/>
        <dbReference type="ChEBI" id="CHEBI:58885"/>
        <dbReference type="EC" id="2.4.1.11"/>
    </reaction>
    <physiologicalReaction direction="left-to-right" evidence="6">
        <dbReference type="Rhea" id="RHEA:18550"/>
    </physiologicalReaction>
</comment>
<dbReference type="PANTHER" id="PTHR10176:SF3">
    <property type="entry name" value="GLYCOGEN [STARCH] SYNTHASE"/>
    <property type="match status" value="1"/>
</dbReference>
<comment type="pathway">
    <text evidence="1 7">Glycan biosynthesis; glycogen biosynthesis.</text>
</comment>
<dbReference type="Gene3D" id="6.10.260.10">
    <property type="match status" value="1"/>
</dbReference>
<evidence type="ECO:0000256" key="1">
    <source>
        <dbReference type="ARBA" id="ARBA00004964"/>
    </source>
</evidence>
<evidence type="ECO:0000256" key="5">
    <source>
        <dbReference type="ARBA" id="ARBA00023056"/>
    </source>
</evidence>
<evidence type="ECO:0000256" key="4">
    <source>
        <dbReference type="ARBA" id="ARBA00022679"/>
    </source>
</evidence>
<dbReference type="EMBL" id="CALLCH030000020">
    <property type="protein sequence ID" value="CAI4219792.1"/>
    <property type="molecule type" value="Genomic_DNA"/>
</dbReference>
<evidence type="ECO:0000256" key="6">
    <source>
        <dbReference type="ARBA" id="ARBA00047345"/>
    </source>
</evidence>
<dbReference type="PANTHER" id="PTHR10176">
    <property type="entry name" value="GLYCOGEN SYNTHASE"/>
    <property type="match status" value="1"/>
</dbReference>
<evidence type="ECO:0000256" key="8">
    <source>
        <dbReference type="SAM" id="MobiDB-lite"/>
    </source>
</evidence>
<protein>
    <recommendedName>
        <fullName evidence="7">Glycogen [starch] synthase</fullName>
        <ecNumber evidence="7">2.4.1.11</ecNumber>
    </recommendedName>
</protein>
<sequence length="658" mass="74570">MEIRDMNDIEAAPIRMGGIYTVIKSKAPFTKRQYGDKYLLVGPLVRQSASLEVVPLPPSTPELATAIENLKRRGVDTLYGRWQVEGSPRVLLIDTVSNAQHLETWKADFARRLCISPPLPEGDVLIDESIAFGYLSYWFLEELVKAEQNKVILAHFHEWPAGLALPLIQQNKLDVVSIFTAHATVLGRELCKAGTDWYDILDTLDVDREAKGIEHFHWHCLERAAAHAADIFTTVSDITAQESEFLLQRKPHWILPNGLNVSQMIAFNEAENLRRSSSKRKLEDFVRSHFYGHLDFDLEDTLFFFTAGRYEFRNKGADLYIDSLALLNNRLKAQESATTVVAFIIMPAKSTSITTETLKGKAAVKSLKDYITDMNRSLGAKLLEKSLSWKEGDALPTKLNLVTEEENIDLQRHLQAMQRHDMPSVCTHNLVEADSDPILKRLAEAGLQNQSTDRVKVIFFPSFLNPSDPVLPMNYYEFIRGIHLGVFPSVYEPWGYTAAECVAMGIPSITSNVTGFGLYMEQLLGESTVDHGVYIVDRRTQSFEKAVSQTSDFMHELCSMTPRERKALRHYTEELSEVLDWEHMDLEYHKARRFALRSIYPDQISEEEDEDTAWPGRIPNSWQNSRYPSDSSLGPNFQSNRGAGVRTVAIHPSSVNAQ</sequence>
<reference evidence="9" key="1">
    <citation type="submission" date="2022-11" db="EMBL/GenBank/DDBJ databases">
        <authorList>
            <person name="Scott C."/>
            <person name="Bruce N."/>
        </authorList>
    </citation>
    <scope>NUCLEOTIDE SEQUENCE</scope>
</reference>
<dbReference type="GO" id="GO:0005978">
    <property type="term" value="P:glycogen biosynthetic process"/>
    <property type="evidence" value="ECO:0007669"/>
    <property type="project" value="UniProtKB-KW"/>
</dbReference>
<dbReference type="SUPFAM" id="SSF53756">
    <property type="entry name" value="UDP-Glycosyltransferase/glycogen phosphorylase"/>
    <property type="match status" value="2"/>
</dbReference>
<dbReference type="Proteomes" id="UP000838763">
    <property type="component" value="Unassembled WGS sequence"/>
</dbReference>
<feature type="region of interest" description="Disordered" evidence="8">
    <location>
        <begin position="605"/>
        <end position="658"/>
    </location>
</feature>
<comment type="function">
    <text evidence="7">Transfers the glycosyl residue from UDP-Glc to the non-reducing end of alpha-1,4-glucan.</text>
</comment>
<keyword evidence="5 7" id="KW-0320">Glycogen biosynthesis</keyword>
<dbReference type="GO" id="GO:0005737">
    <property type="term" value="C:cytoplasm"/>
    <property type="evidence" value="ECO:0007669"/>
    <property type="project" value="TreeGrafter"/>
</dbReference>
<dbReference type="EC" id="2.4.1.11" evidence="7"/>
<accession>A0A9P1MFX1</accession>
<dbReference type="GO" id="GO:0004373">
    <property type="term" value="F:alpha-1,4-glucan glucosyltransferase (UDP-glucose donor) activity"/>
    <property type="evidence" value="ECO:0007669"/>
    <property type="project" value="UniProtKB-EC"/>
</dbReference>
<dbReference type="AlphaFoldDB" id="A0A9P1MFX1"/>
<comment type="caution">
    <text evidence="9">The sequence shown here is derived from an EMBL/GenBank/DDBJ whole genome shotgun (WGS) entry which is preliminary data.</text>
</comment>
<keyword evidence="4 7" id="KW-0808">Transferase</keyword>
<keyword evidence="10" id="KW-1185">Reference proteome</keyword>
<feature type="compositionally biased region" description="Polar residues" evidence="8">
    <location>
        <begin position="620"/>
        <end position="641"/>
    </location>
</feature>
<evidence type="ECO:0000256" key="3">
    <source>
        <dbReference type="ARBA" id="ARBA00022676"/>
    </source>
</evidence>
<dbReference type="Gene3D" id="3.40.50.2000">
    <property type="entry name" value="Glycogen Phosphorylase B"/>
    <property type="match status" value="2"/>
</dbReference>
<dbReference type="Pfam" id="PF05693">
    <property type="entry name" value="Glycogen_syn"/>
    <property type="match status" value="1"/>
</dbReference>
<gene>
    <name evidence="9" type="ORF">PPNO1_LOCUS9338</name>
</gene>
<comment type="similarity">
    <text evidence="2 7">Belongs to the glycosyltransferase 3 family.</text>
</comment>
<keyword evidence="3 7" id="KW-0328">Glycosyltransferase</keyword>
<name>A0A9P1MFX1_9PEZI</name>
<dbReference type="OrthoDB" id="6335297at2759"/>
<evidence type="ECO:0000313" key="9">
    <source>
        <dbReference type="EMBL" id="CAI4219792.1"/>
    </source>
</evidence>
<evidence type="ECO:0000256" key="2">
    <source>
        <dbReference type="ARBA" id="ARBA00010686"/>
    </source>
</evidence>
<proteinExistence type="inferred from homology"/>
<evidence type="ECO:0000256" key="7">
    <source>
        <dbReference type="RuleBase" id="RU363104"/>
    </source>
</evidence>
<dbReference type="InterPro" id="IPR008631">
    <property type="entry name" value="Glycogen_synth"/>
</dbReference>